<dbReference type="RefSeq" id="WP_014331831.1">
    <property type="nucleotide sequence ID" value="NC_016815.1"/>
</dbReference>
<accession>G9AGJ6</accession>
<dbReference type="EMBL" id="HE616899">
    <property type="protein sequence ID" value="CCF00178.1"/>
    <property type="molecule type" value="Genomic_DNA"/>
</dbReference>
<dbReference type="SUPFAM" id="SSF89796">
    <property type="entry name" value="CoA-transferase family III (CaiB/BaiF)"/>
    <property type="match status" value="1"/>
</dbReference>
<geneLocation type="plasmid" evidence="2 3">
    <name>pSfHH103e</name>
</geneLocation>
<dbReference type="HOGENOM" id="CLU_033975_0_0_5"/>
<sequence length="392" mass="42152">MEAPLKGIRVLELARILAGPWIGQTLADLGAEVIKVESPAGDDTRTWGPPFVEGEGGKLDAAYFHACNRGKRSVVLDFTTEEGQEAVRLLAAQSDVLLENFKVGGLAKYGLDYESLRKGNPRLIYCSVTGFGQDGPYAHRAGYDYIVQGMSGIMDLTGEPDREPQKIGVAFADIFTGLYGVIAVQAALAQRERTGEGQQIDMALFDCMTGVLANQALNFLVSGKAPRRLGNAHPNIAPYQVFPTSDGHLIVAVGNDRQFVKFCDLLGRPDLANDARYRTNAGRVQHRDTLTPELAAETAKFERDALLAKLEAVGVPGGPINTVADVFADPQIVHRQMRVEAPHTGAAAGKTPGVRTPIRFSGAALALERGVPRLGEHTEEVLAEIGMVVPKE</sequence>
<dbReference type="InterPro" id="IPR044855">
    <property type="entry name" value="CoA-Trfase_III_dom3_sf"/>
</dbReference>
<keyword evidence="2" id="KW-0614">Plasmid</keyword>
<dbReference type="GO" id="GO:0008410">
    <property type="term" value="F:CoA-transferase activity"/>
    <property type="evidence" value="ECO:0007669"/>
    <property type="project" value="TreeGrafter"/>
</dbReference>
<dbReference type="PANTHER" id="PTHR48207">
    <property type="entry name" value="SUCCINATE--HYDROXYMETHYLGLUTARATE COA-TRANSFERASE"/>
    <property type="match status" value="1"/>
</dbReference>
<dbReference type="InterPro" id="IPR003673">
    <property type="entry name" value="CoA-Trfase_fam_III"/>
</dbReference>
<evidence type="ECO:0000313" key="3">
    <source>
        <dbReference type="Proteomes" id="UP000007735"/>
    </source>
</evidence>
<dbReference type="Proteomes" id="UP000007735">
    <property type="component" value="Plasmid pSfHH103e"/>
</dbReference>
<keyword evidence="1" id="KW-0808">Transferase</keyword>
<gene>
    <name evidence="2" type="primary">caiB</name>
    <name evidence="2" type="ordered locus">SFHH103_05715</name>
</gene>
<proteinExistence type="predicted"/>
<dbReference type="PANTHER" id="PTHR48207:SF3">
    <property type="entry name" value="SUCCINATE--HYDROXYMETHYLGLUTARATE COA-TRANSFERASE"/>
    <property type="match status" value="1"/>
</dbReference>
<dbReference type="Gene3D" id="3.40.50.10540">
    <property type="entry name" value="Crotonobetainyl-coa:carnitine coa-transferase, domain 1"/>
    <property type="match status" value="1"/>
</dbReference>
<dbReference type="AlphaFoldDB" id="G9AGJ6"/>
<organism evidence="2 3">
    <name type="scientific">Sinorhizobium fredii (strain HH103)</name>
    <dbReference type="NCBI Taxonomy" id="1117943"/>
    <lineage>
        <taxon>Bacteria</taxon>
        <taxon>Pseudomonadati</taxon>
        <taxon>Pseudomonadota</taxon>
        <taxon>Alphaproteobacteria</taxon>
        <taxon>Hyphomicrobiales</taxon>
        <taxon>Rhizobiaceae</taxon>
        <taxon>Sinorhizobium/Ensifer group</taxon>
        <taxon>Sinorhizobium</taxon>
    </lineage>
</organism>
<dbReference type="Gene3D" id="3.30.1540.10">
    <property type="entry name" value="formyl-coa transferase, domain 3"/>
    <property type="match status" value="1"/>
</dbReference>
<evidence type="ECO:0000313" key="2">
    <source>
        <dbReference type="EMBL" id="CCF00178.1"/>
    </source>
</evidence>
<reference evidence="2 3" key="1">
    <citation type="journal article" date="2012" name="J. Bacteriol.">
        <title>Genome sequence of the soybean symbiont Sinorhizobium fredii HH103.</title>
        <authorList>
            <person name="Weidner S."/>
            <person name="Becker A."/>
            <person name="Bonilla I."/>
            <person name="Jaenicke S."/>
            <person name="Lloret J."/>
            <person name="Margaret I."/>
            <person name="Puhler A."/>
            <person name="Ruiz-Sainz J.E."/>
            <person name="Schneiker-Bekel S."/>
            <person name="Szczepanowski R."/>
            <person name="Vinardell J.M."/>
            <person name="Zehner S."/>
            <person name="Gottfert M."/>
        </authorList>
    </citation>
    <scope>NUCLEOTIDE SEQUENCE [LARGE SCALE GENOMIC DNA]</scope>
    <source>
        <strain evidence="2 3">HH103</strain>
        <plasmid evidence="3">pSfHH103e</plasmid>
    </source>
</reference>
<dbReference type="Pfam" id="PF02515">
    <property type="entry name" value="CoA_transf_3"/>
    <property type="match status" value="1"/>
</dbReference>
<protein>
    <recommendedName>
        <fullName evidence="4">CoA transferase</fullName>
    </recommendedName>
</protein>
<dbReference type="InterPro" id="IPR050483">
    <property type="entry name" value="CoA-transferase_III_domain"/>
</dbReference>
<dbReference type="PATRIC" id="fig|380.5.peg.5273"/>
<dbReference type="InterPro" id="IPR023606">
    <property type="entry name" value="CoA-Trfase_III_dom_1_sf"/>
</dbReference>
<name>G9AGJ6_SINF1</name>
<evidence type="ECO:0008006" key="4">
    <source>
        <dbReference type="Google" id="ProtNLM"/>
    </source>
</evidence>
<evidence type="ECO:0000256" key="1">
    <source>
        <dbReference type="ARBA" id="ARBA00022679"/>
    </source>
</evidence>
<dbReference type="KEGG" id="sfh:SFHH103_05715"/>